<dbReference type="PRINTS" id="PR00660">
    <property type="entry name" value="ERLUMENR"/>
</dbReference>
<keyword evidence="5 11" id="KW-0256">Endoplasmic reticulum</keyword>
<organism evidence="12 13">
    <name type="scientific">Pichia membranifaciens NRRL Y-2026</name>
    <dbReference type="NCBI Taxonomy" id="763406"/>
    <lineage>
        <taxon>Eukaryota</taxon>
        <taxon>Fungi</taxon>
        <taxon>Dikarya</taxon>
        <taxon>Ascomycota</taxon>
        <taxon>Saccharomycotina</taxon>
        <taxon>Pichiomycetes</taxon>
        <taxon>Pichiales</taxon>
        <taxon>Pichiaceae</taxon>
        <taxon>Pichia</taxon>
    </lineage>
</organism>
<accession>A0A1E3NGN5</accession>
<dbReference type="GO" id="GO:0006621">
    <property type="term" value="P:protein retention in ER lumen"/>
    <property type="evidence" value="ECO:0007669"/>
    <property type="project" value="InterPro"/>
</dbReference>
<keyword evidence="8 11" id="KW-1133">Transmembrane helix</keyword>
<sequence length="212" mass="24560">MLNIFRISGDVAHLVSIIILIHSVETKKSAKGISLKTQLLYALVFITRYLSLLKLEFGSVYNTLMKLFFLGSTFYSIFIIKKYTREITQYVDDFKIGYLVAPCFVAALVFNYKFTVIEIAWSFSLWLEAVAILPQLFVLQSQGQGDLLTVHYIFALGLYRAFYIPNWVYRYFTEERLDIISVAAGVLQTLVYSDFFYVYYNKVFKNSLKLPA</sequence>
<feature type="transmembrane region" description="Helical" evidence="11">
    <location>
        <begin position="96"/>
        <end position="114"/>
    </location>
</feature>
<feature type="transmembrane region" description="Helical" evidence="11">
    <location>
        <begin position="150"/>
        <end position="168"/>
    </location>
</feature>
<evidence type="ECO:0000313" key="13">
    <source>
        <dbReference type="Proteomes" id="UP000094455"/>
    </source>
</evidence>
<evidence type="ECO:0000256" key="9">
    <source>
        <dbReference type="ARBA" id="ARBA00023136"/>
    </source>
</evidence>
<dbReference type="EMBL" id="KV454005">
    <property type="protein sequence ID" value="ODQ45301.1"/>
    <property type="molecule type" value="Genomic_DNA"/>
</dbReference>
<evidence type="ECO:0000313" key="12">
    <source>
        <dbReference type="EMBL" id="ODQ45301.1"/>
    </source>
</evidence>
<evidence type="ECO:0000256" key="2">
    <source>
        <dbReference type="ARBA" id="ARBA00010120"/>
    </source>
</evidence>
<name>A0A1E3NGN5_9ASCO</name>
<comment type="subcellular location">
    <subcellularLocation>
        <location evidence="1 11">Endoplasmic reticulum membrane</location>
        <topology evidence="1 11">Multi-pass membrane protein</topology>
    </subcellularLocation>
</comment>
<keyword evidence="7 11" id="KW-0653">Protein transport</keyword>
<protein>
    <recommendedName>
        <fullName evidence="11">ER lumen protein-retaining receptor</fullName>
    </recommendedName>
</protein>
<keyword evidence="4 11" id="KW-0812">Transmembrane</keyword>
<comment type="similarity">
    <text evidence="2 11">Belongs to the ERD2 family.</text>
</comment>
<dbReference type="AlphaFoldDB" id="A0A1E3NGN5"/>
<evidence type="ECO:0000256" key="5">
    <source>
        <dbReference type="ARBA" id="ARBA00022824"/>
    </source>
</evidence>
<evidence type="ECO:0000256" key="3">
    <source>
        <dbReference type="ARBA" id="ARBA00022448"/>
    </source>
</evidence>
<feature type="transmembrane region" description="Helical" evidence="11">
    <location>
        <begin position="180"/>
        <end position="200"/>
    </location>
</feature>
<evidence type="ECO:0000256" key="1">
    <source>
        <dbReference type="ARBA" id="ARBA00004477"/>
    </source>
</evidence>
<dbReference type="PROSITE" id="PS00951">
    <property type="entry name" value="ER_LUMEN_RECEPTOR_1"/>
    <property type="match status" value="1"/>
</dbReference>
<dbReference type="OrthoDB" id="7694678at2759"/>
<evidence type="ECO:0000256" key="7">
    <source>
        <dbReference type="ARBA" id="ARBA00022927"/>
    </source>
</evidence>
<dbReference type="GeneID" id="30181353"/>
<keyword evidence="13" id="KW-1185">Reference proteome</keyword>
<dbReference type="GO" id="GO:0006890">
    <property type="term" value="P:retrograde vesicle-mediated transport, Golgi to endoplasmic reticulum"/>
    <property type="evidence" value="ECO:0007669"/>
    <property type="project" value="EnsemblFungi"/>
</dbReference>
<evidence type="ECO:0000256" key="10">
    <source>
        <dbReference type="ARBA" id="ARBA00023170"/>
    </source>
</evidence>
<proteinExistence type="inferred from homology"/>
<dbReference type="GO" id="GO:0005789">
    <property type="term" value="C:endoplasmic reticulum membrane"/>
    <property type="evidence" value="ECO:0007669"/>
    <property type="project" value="UniProtKB-SubCell"/>
</dbReference>
<evidence type="ECO:0000256" key="6">
    <source>
        <dbReference type="ARBA" id="ARBA00022892"/>
    </source>
</evidence>
<dbReference type="GO" id="GO:0045015">
    <property type="term" value="F:HDEL sequence binding"/>
    <property type="evidence" value="ECO:0007669"/>
    <property type="project" value="EnsemblFungi"/>
</dbReference>
<dbReference type="GO" id="GO:0015031">
    <property type="term" value="P:protein transport"/>
    <property type="evidence" value="ECO:0007669"/>
    <property type="project" value="UniProtKB-KW"/>
</dbReference>
<keyword evidence="9 11" id="KW-0472">Membrane</keyword>
<dbReference type="PROSITE" id="PS00952">
    <property type="entry name" value="ER_LUMEN_RECEPTOR_2"/>
    <property type="match status" value="1"/>
</dbReference>
<dbReference type="Proteomes" id="UP000094455">
    <property type="component" value="Unassembled WGS sequence"/>
</dbReference>
<dbReference type="PANTHER" id="PTHR10585">
    <property type="entry name" value="ER LUMEN PROTEIN RETAINING RECEPTOR"/>
    <property type="match status" value="1"/>
</dbReference>
<evidence type="ECO:0000256" key="8">
    <source>
        <dbReference type="ARBA" id="ARBA00022989"/>
    </source>
</evidence>
<evidence type="ECO:0000256" key="4">
    <source>
        <dbReference type="ARBA" id="ARBA00022692"/>
    </source>
</evidence>
<dbReference type="InterPro" id="IPR000133">
    <property type="entry name" value="ER_ret_rcpt"/>
</dbReference>
<feature type="transmembrane region" description="Helical" evidence="11">
    <location>
        <begin position="120"/>
        <end position="138"/>
    </location>
</feature>
<keyword evidence="10 11" id="KW-0675">Receptor</keyword>
<dbReference type="STRING" id="763406.A0A1E3NGN5"/>
<comment type="caution">
    <text evidence="11">Lacks conserved residue(s) required for the propagation of feature annotation.</text>
</comment>
<dbReference type="Pfam" id="PF00810">
    <property type="entry name" value="ER_lumen_recept"/>
    <property type="match status" value="1"/>
</dbReference>
<dbReference type="RefSeq" id="XP_019016414.1">
    <property type="nucleotide sequence ID" value="XM_019164666.1"/>
</dbReference>
<gene>
    <name evidence="12" type="ORF">PICMEDRAFT_74068</name>
</gene>
<feature type="transmembrane region" description="Helical" evidence="11">
    <location>
        <begin position="67"/>
        <end position="84"/>
    </location>
</feature>
<reference evidence="12 13" key="1">
    <citation type="journal article" date="2016" name="Proc. Natl. Acad. Sci. U.S.A.">
        <title>Comparative genomics of biotechnologically important yeasts.</title>
        <authorList>
            <person name="Riley R."/>
            <person name="Haridas S."/>
            <person name="Wolfe K.H."/>
            <person name="Lopes M.R."/>
            <person name="Hittinger C.T."/>
            <person name="Goeker M."/>
            <person name="Salamov A.A."/>
            <person name="Wisecaver J.H."/>
            <person name="Long T.M."/>
            <person name="Calvey C.H."/>
            <person name="Aerts A.L."/>
            <person name="Barry K.W."/>
            <person name="Choi C."/>
            <person name="Clum A."/>
            <person name="Coughlan A.Y."/>
            <person name="Deshpande S."/>
            <person name="Douglass A.P."/>
            <person name="Hanson S.J."/>
            <person name="Klenk H.-P."/>
            <person name="LaButti K.M."/>
            <person name="Lapidus A."/>
            <person name="Lindquist E.A."/>
            <person name="Lipzen A.M."/>
            <person name="Meier-Kolthoff J.P."/>
            <person name="Ohm R.A."/>
            <person name="Otillar R.P."/>
            <person name="Pangilinan J.L."/>
            <person name="Peng Y."/>
            <person name="Rokas A."/>
            <person name="Rosa C.A."/>
            <person name="Scheuner C."/>
            <person name="Sibirny A.A."/>
            <person name="Slot J.C."/>
            <person name="Stielow J.B."/>
            <person name="Sun H."/>
            <person name="Kurtzman C.P."/>
            <person name="Blackwell M."/>
            <person name="Grigoriev I.V."/>
            <person name="Jeffries T.W."/>
        </authorList>
    </citation>
    <scope>NUCLEOTIDE SEQUENCE [LARGE SCALE GENOMIC DNA]</scope>
    <source>
        <strain evidence="12 13">NRRL Y-2026</strain>
    </source>
</reference>
<keyword evidence="3 11" id="KW-0813">Transport</keyword>
<evidence type="ECO:0000256" key="11">
    <source>
        <dbReference type="RuleBase" id="RU000634"/>
    </source>
</evidence>
<keyword evidence="6" id="KW-0931">ER-Golgi transport</keyword>